<comment type="caution">
    <text evidence="1">The sequence shown here is derived from an EMBL/GenBank/DDBJ whole genome shotgun (WGS) entry which is preliminary data.</text>
</comment>
<dbReference type="SUPFAM" id="SSF51569">
    <property type="entry name" value="Aldolase"/>
    <property type="match status" value="1"/>
</dbReference>
<dbReference type="NCBIfam" id="TIGR03581">
    <property type="entry name" value="EF_0839"/>
    <property type="match status" value="1"/>
</dbReference>
<accession>A0A2N3J7B5</accession>
<dbReference type="NCBIfam" id="NF047796">
    <property type="entry name" value="DhDoxPGlucAldDagF"/>
    <property type="match status" value="1"/>
</dbReference>
<dbReference type="EMBL" id="NQMM01000008">
    <property type="protein sequence ID" value="PKQ82472.1"/>
    <property type="molecule type" value="Genomic_DNA"/>
</dbReference>
<dbReference type="AlphaFoldDB" id="A0A2N3J7B5"/>
<dbReference type="RefSeq" id="WP_101323442.1">
    <property type="nucleotide sequence ID" value="NZ_NQMM01000008.1"/>
</dbReference>
<gene>
    <name evidence="1" type="ORF">CJP16_02250</name>
</gene>
<organism evidence="1 2">
    <name type="scientific">Aeromonas sobria</name>
    <dbReference type="NCBI Taxonomy" id="646"/>
    <lineage>
        <taxon>Bacteria</taxon>
        <taxon>Pseudomonadati</taxon>
        <taxon>Pseudomonadota</taxon>
        <taxon>Gammaproteobacteria</taxon>
        <taxon>Aeromonadales</taxon>
        <taxon>Aeromonadaceae</taxon>
        <taxon>Aeromonas</taxon>
    </lineage>
</organism>
<dbReference type="Gene3D" id="3.20.20.70">
    <property type="entry name" value="Aldolase class I"/>
    <property type="match status" value="1"/>
</dbReference>
<evidence type="ECO:0000313" key="2">
    <source>
        <dbReference type="Proteomes" id="UP000233467"/>
    </source>
</evidence>
<dbReference type="Proteomes" id="UP000233467">
    <property type="component" value="Unassembled WGS sequence"/>
</dbReference>
<name>A0A2N3J7B5_AERSO</name>
<evidence type="ECO:0000313" key="1">
    <source>
        <dbReference type="EMBL" id="PKQ82472.1"/>
    </source>
</evidence>
<reference evidence="1 2" key="1">
    <citation type="journal article" date="2017" name="Front. Microbiol.">
        <title>Strong Genomic and Phenotypic Heterogeneity in the Aeromonas sobria Species Complex.</title>
        <authorList>
            <person name="Gauthier J."/>
            <person name="Vincent A.T."/>
            <person name="Charette S.J."/>
            <person name="Derome N."/>
        </authorList>
    </citation>
    <scope>NUCLEOTIDE SEQUENCE [LARGE SCALE GENOMIC DNA]</scope>
    <source>
        <strain evidence="1 2">TM18</strain>
    </source>
</reference>
<dbReference type="InterPro" id="IPR010763">
    <property type="entry name" value="DgaF"/>
</dbReference>
<protein>
    <submittedName>
        <fullName evidence="1">2-dehydro-3-deoxyphosphooctonate aldolase</fullName>
    </submittedName>
</protein>
<dbReference type="Pfam" id="PF07071">
    <property type="entry name" value="KDGP_aldolase"/>
    <property type="match status" value="1"/>
</dbReference>
<proteinExistence type="predicted"/>
<dbReference type="InterPro" id="IPR013785">
    <property type="entry name" value="Aldolase_TIM"/>
</dbReference>
<sequence>MSLTPNYYRDRVCLNVLASSKENAVAVYDAAEGHVLVGVLSKNYPDIPAAVADMKEYAALIDNALSIGLGAGDPRQSAMVAELARQLQPQHVNQVFTGVGASRALLGQSQTLVNGLISPTGTPGMVKISTGPLSALQPDGIVPIDTAIALLKDMGGSSVKFFPMGGLACRDEYQAVAEACARHGFWLEPTGGIDLENFEEIVRIALDAGVEKVIPHIYSSIIDSESGQTRTEDVRTLLDMVKQLLSD</sequence>
<keyword evidence="2" id="KW-1185">Reference proteome</keyword>